<dbReference type="PANTHER" id="PTHR34154">
    <property type="entry name" value="ALKALI-SENSITIVE LINKAGE PROTEIN 1"/>
    <property type="match status" value="1"/>
</dbReference>
<organism evidence="3 4">
    <name type="scientific">Cercospora beticola</name>
    <name type="common">Sugarbeet leaf spot fungus</name>
    <dbReference type="NCBI Taxonomy" id="122368"/>
    <lineage>
        <taxon>Eukaryota</taxon>
        <taxon>Fungi</taxon>
        <taxon>Dikarya</taxon>
        <taxon>Ascomycota</taxon>
        <taxon>Pezizomycotina</taxon>
        <taxon>Dothideomycetes</taxon>
        <taxon>Dothideomycetidae</taxon>
        <taxon>Mycosphaerellales</taxon>
        <taxon>Mycosphaerellaceae</taxon>
        <taxon>Cercospora</taxon>
    </lineage>
</organism>
<dbReference type="InterPro" id="IPR024655">
    <property type="entry name" value="Asl1_glyco_hydro_catalytic"/>
</dbReference>
<name>A0A2G5HTC3_CERBT</name>
<proteinExistence type="predicted"/>
<dbReference type="Pfam" id="PF11790">
    <property type="entry name" value="Glyco_hydro_cc"/>
    <property type="match status" value="1"/>
</dbReference>
<evidence type="ECO:0000313" key="3">
    <source>
        <dbReference type="EMBL" id="PIA95780.1"/>
    </source>
</evidence>
<dbReference type="SUPFAM" id="SSF51445">
    <property type="entry name" value="(Trans)glycosidases"/>
    <property type="match status" value="1"/>
</dbReference>
<sequence>MIRTTMRSVALLTLSLVPHVLSQTVSTSAKRGLAHVETSEASDNHFWTSGDLTWYYNWGPTPDPALDNTPLQFVPMLWGEAQSKNQNFYTQVKNQIDSGRNVTWVLGFNEPDGCHGVYGGSCLDAETAAEIWIREIEPLKDLGVKLGAPGVTGAPTGFNWLRNFFTACDGKCTPDFIPIHWYGDFQGLASHVGQVNATYQNMTMWVTEWGFPDQKLEDTQDFYNQSVAFFDRIDYITHYSYFGAFRSSVSNVGPNSAMLTQKGELTDIGAWYLGDAATGNIPRGDAPRIARFAGSFVLVVAAGFWCLG</sequence>
<dbReference type="OrthoDB" id="43654at2759"/>
<dbReference type="AlphaFoldDB" id="A0A2G5HTC3"/>
<dbReference type="InterPro" id="IPR053183">
    <property type="entry name" value="ASL1"/>
</dbReference>
<accession>A0A2G5HTC3</accession>
<dbReference type="GO" id="GO:0009277">
    <property type="term" value="C:fungal-type cell wall"/>
    <property type="evidence" value="ECO:0007669"/>
    <property type="project" value="TreeGrafter"/>
</dbReference>
<dbReference type="FunFam" id="3.20.20.80:FF:000207">
    <property type="entry name" value="Glycoside hydrolase family 128 protein"/>
    <property type="match status" value="1"/>
</dbReference>
<dbReference type="EMBL" id="LKMD01000103">
    <property type="protein sequence ID" value="PIA95780.1"/>
    <property type="molecule type" value="Genomic_DNA"/>
</dbReference>
<feature type="signal peptide" evidence="1">
    <location>
        <begin position="1"/>
        <end position="22"/>
    </location>
</feature>
<dbReference type="Gene3D" id="3.20.20.80">
    <property type="entry name" value="Glycosidases"/>
    <property type="match status" value="1"/>
</dbReference>
<comment type="caution">
    <text evidence="3">The sequence shown here is derived from an EMBL/GenBank/DDBJ whole genome shotgun (WGS) entry which is preliminary data.</text>
</comment>
<protein>
    <submittedName>
        <fullName evidence="3">Alkali-sensitive linkage protein 1</fullName>
    </submittedName>
</protein>
<feature type="chain" id="PRO_5013720793" evidence="1">
    <location>
        <begin position="23"/>
        <end position="308"/>
    </location>
</feature>
<evidence type="ECO:0000256" key="1">
    <source>
        <dbReference type="SAM" id="SignalP"/>
    </source>
</evidence>
<gene>
    <name evidence="3" type="ORF">CB0940_10670</name>
</gene>
<reference evidence="3 4" key="1">
    <citation type="submission" date="2015-10" db="EMBL/GenBank/DDBJ databases">
        <title>The cercosporin biosynthetic gene cluster was horizontally transferred to several fungal lineages and shown to be expanded in Cercospora beticola based on microsynteny with recipient genomes.</title>
        <authorList>
            <person name="De Jonge R."/>
            <person name="Ebert M.K."/>
            <person name="Suttle J.C."/>
            <person name="Jurick Ii W.M."/>
            <person name="Secor G.A."/>
            <person name="Thomma B.P."/>
            <person name="Van De Peer Y."/>
            <person name="Bolton M.D."/>
        </authorList>
    </citation>
    <scope>NUCLEOTIDE SEQUENCE [LARGE SCALE GENOMIC DNA]</scope>
    <source>
        <strain evidence="3 4">09-40</strain>
    </source>
</reference>
<keyword evidence="1" id="KW-0732">Signal</keyword>
<evidence type="ECO:0000259" key="2">
    <source>
        <dbReference type="Pfam" id="PF11790"/>
    </source>
</evidence>
<feature type="domain" description="Asl1-like glycosyl hydrolase catalytic" evidence="2">
    <location>
        <begin position="40"/>
        <end position="272"/>
    </location>
</feature>
<evidence type="ECO:0000313" key="4">
    <source>
        <dbReference type="Proteomes" id="UP000230605"/>
    </source>
</evidence>
<dbReference type="InterPro" id="IPR017853">
    <property type="entry name" value="GH"/>
</dbReference>
<dbReference type="Proteomes" id="UP000230605">
    <property type="component" value="Chromosome 8"/>
</dbReference>
<dbReference type="PANTHER" id="PTHR34154:SF3">
    <property type="entry name" value="ALKALI-SENSITIVE LINKAGE PROTEIN 1"/>
    <property type="match status" value="1"/>
</dbReference>
<dbReference type="GO" id="GO:0071966">
    <property type="term" value="P:fungal-type cell wall polysaccharide metabolic process"/>
    <property type="evidence" value="ECO:0007669"/>
    <property type="project" value="TreeGrafter"/>
</dbReference>